<dbReference type="Proteomes" id="UP000000724">
    <property type="component" value="Contig Pc00c22"/>
</dbReference>
<dbReference type="HOGENOM" id="CLU_1787462_0_0_1"/>
<sequence length="145" mass="15771">MLSPTYEYPQAVKPGNRTRSMVGCGGKGAEKYPARERPGISRKRQRAGNDSREYAHGSRHGFGQGCWGVPGRRRMKKPGPKLPNLGGQQLTLSTQSSSRSRNVALYRFNLAESLCEGVAPRALPLRCAVSPNHSGRGVLPRITNG</sequence>
<feature type="compositionally biased region" description="Basic and acidic residues" evidence="1">
    <location>
        <begin position="47"/>
        <end position="56"/>
    </location>
</feature>
<feature type="region of interest" description="Disordered" evidence="1">
    <location>
        <begin position="1"/>
        <end position="98"/>
    </location>
</feature>
<accession>B6HR82</accession>
<evidence type="ECO:0000313" key="3">
    <source>
        <dbReference type="Proteomes" id="UP000000724"/>
    </source>
</evidence>
<feature type="compositionally biased region" description="Low complexity" evidence="1">
    <location>
        <begin position="85"/>
        <end position="98"/>
    </location>
</feature>
<gene>
    <name evidence="2" type="ORF">Pc22g24670</name>
    <name evidence="2" type="ORF">PCH_Pc22g24670</name>
</gene>
<evidence type="ECO:0000313" key="2">
    <source>
        <dbReference type="EMBL" id="CAP99755.1"/>
    </source>
</evidence>
<dbReference type="AlphaFoldDB" id="B6HR82"/>
<feature type="compositionally biased region" description="Basic and acidic residues" evidence="1">
    <location>
        <begin position="28"/>
        <end position="39"/>
    </location>
</feature>
<keyword evidence="3" id="KW-1185">Reference proteome</keyword>
<dbReference type="EMBL" id="AM920437">
    <property type="protein sequence ID" value="CAP99755.1"/>
    <property type="molecule type" value="Genomic_DNA"/>
</dbReference>
<dbReference type="VEuPathDB" id="FungiDB:PCH_Pc22g24670"/>
<proteinExistence type="predicted"/>
<reference evidence="2 3" key="1">
    <citation type="journal article" date="2008" name="Nat. Biotechnol.">
        <title>Genome sequencing and analysis of the filamentous fungus Penicillium chrysogenum.</title>
        <authorList>
            <person name="van den Berg M.A."/>
            <person name="Albang R."/>
            <person name="Albermann K."/>
            <person name="Badger J.H."/>
            <person name="Daran J.-M."/>
            <person name="Driessen A.J.M."/>
            <person name="Garcia-Estrada C."/>
            <person name="Fedorova N.D."/>
            <person name="Harris D.M."/>
            <person name="Heijne W.H.M."/>
            <person name="Joardar V.S."/>
            <person name="Kiel J.A.K.W."/>
            <person name="Kovalchuk A."/>
            <person name="Martin J.F."/>
            <person name="Nierman W.C."/>
            <person name="Nijland J.G."/>
            <person name="Pronk J.T."/>
            <person name="Roubos J.A."/>
            <person name="van der Klei I.J."/>
            <person name="van Peij N.N.M.E."/>
            <person name="Veenhuis M."/>
            <person name="von Doehren H."/>
            <person name="Wagner C."/>
            <person name="Wortman J.R."/>
            <person name="Bovenberg R.A.L."/>
        </authorList>
    </citation>
    <scope>NUCLEOTIDE SEQUENCE [LARGE SCALE GENOMIC DNA]</scope>
    <source>
        <strain evidence="3">ATCC 28089 / DSM 1075 / NRRL 1951 / Wisconsin 54-1255</strain>
    </source>
</reference>
<evidence type="ECO:0000256" key="1">
    <source>
        <dbReference type="SAM" id="MobiDB-lite"/>
    </source>
</evidence>
<organism evidence="2 3">
    <name type="scientific">Penicillium rubens (strain ATCC 28089 / DSM 1075 / NRRL 1951 / Wisconsin 54-1255)</name>
    <name type="common">Penicillium chrysogenum</name>
    <dbReference type="NCBI Taxonomy" id="500485"/>
    <lineage>
        <taxon>Eukaryota</taxon>
        <taxon>Fungi</taxon>
        <taxon>Dikarya</taxon>
        <taxon>Ascomycota</taxon>
        <taxon>Pezizomycotina</taxon>
        <taxon>Eurotiomycetes</taxon>
        <taxon>Eurotiomycetidae</taxon>
        <taxon>Eurotiales</taxon>
        <taxon>Aspergillaceae</taxon>
        <taxon>Penicillium</taxon>
        <taxon>Penicillium chrysogenum species complex</taxon>
    </lineage>
</organism>
<protein>
    <submittedName>
        <fullName evidence="2">Uncharacterized protein</fullName>
    </submittedName>
</protein>
<name>B6HR82_PENRW</name>